<dbReference type="SUPFAM" id="SSF52166">
    <property type="entry name" value="Ribosomal protein L4"/>
    <property type="match status" value="1"/>
</dbReference>
<feature type="compositionally biased region" description="Low complexity" evidence="8">
    <location>
        <begin position="316"/>
        <end position="328"/>
    </location>
</feature>
<feature type="region of interest" description="Disordered" evidence="8">
    <location>
        <begin position="310"/>
        <end position="366"/>
    </location>
</feature>
<keyword evidence="3" id="KW-0689">Ribosomal protein</keyword>
<dbReference type="GO" id="GO:1990904">
    <property type="term" value="C:ribonucleoprotein complex"/>
    <property type="evidence" value="ECO:0007669"/>
    <property type="project" value="UniProtKB-KW"/>
</dbReference>
<dbReference type="InterPro" id="IPR023574">
    <property type="entry name" value="Ribosomal_uL4_dom_sf"/>
</dbReference>
<evidence type="ECO:0000256" key="6">
    <source>
        <dbReference type="ARBA" id="ARBA00040565"/>
    </source>
</evidence>
<dbReference type="InterPro" id="IPR002136">
    <property type="entry name" value="Ribosomal_uL4"/>
</dbReference>
<organism evidence="9 10">
    <name type="scientific">Meloidogyne javanica</name>
    <name type="common">Root-knot nematode worm</name>
    <dbReference type="NCBI Taxonomy" id="6303"/>
    <lineage>
        <taxon>Eukaryota</taxon>
        <taxon>Metazoa</taxon>
        <taxon>Ecdysozoa</taxon>
        <taxon>Nematoda</taxon>
        <taxon>Chromadorea</taxon>
        <taxon>Rhabditida</taxon>
        <taxon>Tylenchina</taxon>
        <taxon>Tylenchomorpha</taxon>
        <taxon>Tylenchoidea</taxon>
        <taxon>Meloidogynidae</taxon>
        <taxon>Meloidogyninae</taxon>
        <taxon>Meloidogyne</taxon>
        <taxon>Meloidogyne incognita group</taxon>
    </lineage>
</organism>
<dbReference type="WBParaSite" id="scaffold29092_cov411.g20727">
    <property type="protein sequence ID" value="scaffold29092_cov411.g20727"/>
    <property type="gene ID" value="scaffold29092_cov411.g20727"/>
</dbReference>
<dbReference type="GO" id="GO:0005743">
    <property type="term" value="C:mitochondrial inner membrane"/>
    <property type="evidence" value="ECO:0007669"/>
    <property type="project" value="UniProtKB-ARBA"/>
</dbReference>
<dbReference type="Proteomes" id="UP000887561">
    <property type="component" value="Unplaced"/>
</dbReference>
<dbReference type="GO" id="GO:0006412">
    <property type="term" value="P:translation"/>
    <property type="evidence" value="ECO:0007669"/>
    <property type="project" value="InterPro"/>
</dbReference>
<accession>A0A915M361</accession>
<dbReference type="GO" id="GO:0005840">
    <property type="term" value="C:ribosome"/>
    <property type="evidence" value="ECO:0007669"/>
    <property type="project" value="UniProtKB-KW"/>
</dbReference>
<dbReference type="Pfam" id="PF00573">
    <property type="entry name" value="Ribosomal_L4"/>
    <property type="match status" value="1"/>
</dbReference>
<feature type="compositionally biased region" description="Low complexity" evidence="8">
    <location>
        <begin position="335"/>
        <end position="351"/>
    </location>
</feature>
<keyword evidence="4" id="KW-0496">Mitochondrion</keyword>
<dbReference type="PANTHER" id="PTHR10746:SF6">
    <property type="entry name" value="LARGE RIBOSOMAL SUBUNIT PROTEIN UL4M"/>
    <property type="match status" value="1"/>
</dbReference>
<evidence type="ECO:0000256" key="2">
    <source>
        <dbReference type="ARBA" id="ARBA00010528"/>
    </source>
</evidence>
<name>A0A915M361_MELJA</name>
<dbReference type="Gene3D" id="3.40.1370.10">
    <property type="match status" value="1"/>
</dbReference>
<proteinExistence type="inferred from homology"/>
<evidence type="ECO:0000256" key="4">
    <source>
        <dbReference type="ARBA" id="ARBA00023128"/>
    </source>
</evidence>
<evidence type="ECO:0000256" key="5">
    <source>
        <dbReference type="ARBA" id="ARBA00023274"/>
    </source>
</evidence>
<evidence type="ECO:0000313" key="10">
    <source>
        <dbReference type="WBParaSite" id="scaffold29092_cov411.g20727"/>
    </source>
</evidence>
<protein>
    <recommendedName>
        <fullName evidence="6">Large ribosomal subunit protein uL4m</fullName>
    </recommendedName>
    <alternativeName>
        <fullName evidence="7">39S ribosomal protein L4, mitochondrial</fullName>
    </alternativeName>
</protein>
<dbReference type="FunFam" id="3.40.1370.10:FF:000005">
    <property type="entry name" value="39S ribosomal protein L4, mitochondrial"/>
    <property type="match status" value="1"/>
</dbReference>
<keyword evidence="5" id="KW-0687">Ribonucleoprotein</keyword>
<reference evidence="10" key="1">
    <citation type="submission" date="2022-11" db="UniProtKB">
        <authorList>
            <consortium name="WormBaseParasite"/>
        </authorList>
    </citation>
    <scope>IDENTIFICATION</scope>
</reference>
<dbReference type="PANTHER" id="PTHR10746">
    <property type="entry name" value="50S RIBOSOMAL PROTEIN L4"/>
    <property type="match status" value="1"/>
</dbReference>
<dbReference type="InterPro" id="IPR013005">
    <property type="entry name" value="Ribosomal_uL4-like"/>
</dbReference>
<evidence type="ECO:0000256" key="8">
    <source>
        <dbReference type="SAM" id="MobiDB-lite"/>
    </source>
</evidence>
<comment type="similarity">
    <text evidence="2">Belongs to the universal ribosomal protein uL4 family.</text>
</comment>
<dbReference type="AlphaFoldDB" id="A0A915M361"/>
<evidence type="ECO:0000313" key="9">
    <source>
        <dbReference type="Proteomes" id="UP000887561"/>
    </source>
</evidence>
<evidence type="ECO:0000256" key="7">
    <source>
        <dbReference type="ARBA" id="ARBA00082711"/>
    </source>
</evidence>
<dbReference type="GO" id="GO:0003735">
    <property type="term" value="F:structural constituent of ribosome"/>
    <property type="evidence" value="ECO:0007669"/>
    <property type="project" value="InterPro"/>
</dbReference>
<keyword evidence="9" id="KW-1185">Reference proteome</keyword>
<evidence type="ECO:0000256" key="1">
    <source>
        <dbReference type="ARBA" id="ARBA00004173"/>
    </source>
</evidence>
<comment type="subcellular location">
    <subcellularLocation>
        <location evidence="1">Mitochondrion</location>
    </subcellularLocation>
</comment>
<evidence type="ECO:0000256" key="3">
    <source>
        <dbReference type="ARBA" id="ARBA00022980"/>
    </source>
</evidence>
<sequence>MNFKFLPALFSRHFSRTFNSVNNFCSSSAATLNSQSSSQPRELWRLDTTNPFLEIPEAWVTSLDEIYDRNYDIIQLHPDIFRVTPRLDILHRNIAWQTNYKNLVLTRMLTRAEMPGGGRKPWPQKRMGRAQAGSIRAPHFIRGGFVHKVRGPLTRFYMLPYSIRIHGLRVALTIKHVQDDLIIVDDFDSLASPDPQYLHDLAEARNWGYSVLFVDTSADNISANLVEATSHIPSFTVMPLYGLNCYSILRHETLVLSRRALDLLEERKQRRLRFFTERKVAIIEDVKENEKFKVAKAIIEKYGSQNEVSQWLGSATSSSPPQTTTKPMTENKNSNYQQGANQKQNNNNNTPQPLPKLYEIRDPRQT</sequence>